<dbReference type="RefSeq" id="WP_133443726.1">
    <property type="nucleotide sequence ID" value="NZ_SCWB01000008.1"/>
</dbReference>
<evidence type="ECO:0000313" key="2">
    <source>
        <dbReference type="EMBL" id="TDM11869.1"/>
    </source>
</evidence>
<evidence type="ECO:0000256" key="1">
    <source>
        <dbReference type="ARBA" id="ARBA00006484"/>
    </source>
</evidence>
<dbReference type="PANTHER" id="PTHR42879">
    <property type="entry name" value="3-OXOACYL-(ACYL-CARRIER-PROTEIN) REDUCTASE"/>
    <property type="match status" value="1"/>
</dbReference>
<dbReference type="AlphaFoldDB" id="A0A4R6BUV4"/>
<dbReference type="Gene3D" id="3.40.50.720">
    <property type="entry name" value="NAD(P)-binding Rossmann-like Domain"/>
    <property type="match status" value="1"/>
</dbReference>
<proteinExistence type="inferred from homology"/>
<dbReference type="Pfam" id="PF13561">
    <property type="entry name" value="adh_short_C2"/>
    <property type="match status" value="1"/>
</dbReference>
<dbReference type="EMBL" id="SCWB01000008">
    <property type="protein sequence ID" value="TDM11869.1"/>
    <property type="molecule type" value="Genomic_DNA"/>
</dbReference>
<name>A0A4R6BUV4_9STAP</name>
<dbReference type="InterPro" id="IPR002347">
    <property type="entry name" value="SDR_fam"/>
</dbReference>
<dbReference type="InterPro" id="IPR036291">
    <property type="entry name" value="NAD(P)-bd_dom_sf"/>
</dbReference>
<reference evidence="2 3" key="1">
    <citation type="submission" date="2019-01" db="EMBL/GenBank/DDBJ databases">
        <title>Draft genome sequences of the type strains of six Macrococcus species.</title>
        <authorList>
            <person name="Mazhar S."/>
            <person name="Altermann E."/>
            <person name="Hill C."/>
            <person name="Mcauliffe O."/>
        </authorList>
    </citation>
    <scope>NUCLEOTIDE SEQUENCE [LARGE SCALE GENOMIC DNA]</scope>
    <source>
        <strain evidence="2 3">CCM4815</strain>
    </source>
</reference>
<comment type="caution">
    <text evidence="2">The sequence shown here is derived from an EMBL/GenBank/DDBJ whole genome shotgun (WGS) entry which is preliminary data.</text>
</comment>
<evidence type="ECO:0000313" key="3">
    <source>
        <dbReference type="Proteomes" id="UP000294802"/>
    </source>
</evidence>
<sequence>MAKYLVTGGSGDIGRVIIDELLAAGNLVVCHYFQADPAALEERWAGQNISFWQADMTVELNERPDFFDDLDGVIYAAGTTQFDLLQDIKPSMIDEQYYIHLKNLITIVQWIIPTLVYKQCGNIVVISSIWGETGAAMEAVYSSMKAGQLGFVKAMAKELAPSHITVNAVTPGLVSGRMTDVFNSDDLKLLLDEIPQGELIDPSEIAHTVLYLLHNQSKHITGQIVRINAGWLI</sequence>
<organism evidence="2 3">
    <name type="scientific">Macrococcus lamae</name>
    <dbReference type="NCBI Taxonomy" id="198484"/>
    <lineage>
        <taxon>Bacteria</taxon>
        <taxon>Bacillati</taxon>
        <taxon>Bacillota</taxon>
        <taxon>Bacilli</taxon>
        <taxon>Bacillales</taxon>
        <taxon>Staphylococcaceae</taxon>
        <taxon>Macrococcus</taxon>
    </lineage>
</organism>
<keyword evidence="3" id="KW-1185">Reference proteome</keyword>
<dbReference type="SUPFAM" id="SSF51735">
    <property type="entry name" value="NAD(P)-binding Rossmann-fold domains"/>
    <property type="match status" value="1"/>
</dbReference>
<dbReference type="InterPro" id="IPR050259">
    <property type="entry name" value="SDR"/>
</dbReference>
<dbReference type="PANTHER" id="PTHR42879:SF2">
    <property type="entry name" value="3-OXOACYL-[ACYL-CARRIER-PROTEIN] REDUCTASE FABG"/>
    <property type="match status" value="1"/>
</dbReference>
<dbReference type="PRINTS" id="PR00081">
    <property type="entry name" value="GDHRDH"/>
</dbReference>
<comment type="similarity">
    <text evidence="1">Belongs to the short-chain dehydrogenases/reductases (SDR) family.</text>
</comment>
<accession>A0A4R6BUV4</accession>
<gene>
    <name evidence="2" type="ORF">ERX29_05650</name>
</gene>
<dbReference type="NCBIfam" id="NF047420">
    <property type="entry name" value="EF_P_mod_YmfI"/>
    <property type="match status" value="1"/>
</dbReference>
<protein>
    <submittedName>
        <fullName evidence="2">SDR family oxidoreductase</fullName>
    </submittedName>
</protein>
<dbReference type="OrthoDB" id="9803333at2"/>
<dbReference type="PRINTS" id="PR00080">
    <property type="entry name" value="SDRFAMILY"/>
</dbReference>
<dbReference type="Proteomes" id="UP000294802">
    <property type="component" value="Unassembled WGS sequence"/>
</dbReference>